<dbReference type="WBParaSite" id="PS1159_v2.g2119.t1">
    <property type="protein sequence ID" value="PS1159_v2.g2119.t1"/>
    <property type="gene ID" value="PS1159_v2.g2119"/>
</dbReference>
<protein>
    <submittedName>
        <fullName evidence="2">Uncharacterized protein</fullName>
    </submittedName>
</protein>
<proteinExistence type="predicted"/>
<dbReference type="Proteomes" id="UP000887580">
    <property type="component" value="Unplaced"/>
</dbReference>
<accession>A0AC35FV57</accession>
<organism evidence="1 2">
    <name type="scientific">Panagrolaimus sp. PS1159</name>
    <dbReference type="NCBI Taxonomy" id="55785"/>
    <lineage>
        <taxon>Eukaryota</taxon>
        <taxon>Metazoa</taxon>
        <taxon>Ecdysozoa</taxon>
        <taxon>Nematoda</taxon>
        <taxon>Chromadorea</taxon>
        <taxon>Rhabditida</taxon>
        <taxon>Tylenchina</taxon>
        <taxon>Panagrolaimomorpha</taxon>
        <taxon>Panagrolaimoidea</taxon>
        <taxon>Panagrolaimidae</taxon>
        <taxon>Panagrolaimus</taxon>
    </lineage>
</organism>
<reference evidence="2" key="1">
    <citation type="submission" date="2022-11" db="UniProtKB">
        <authorList>
            <consortium name="WormBaseParasite"/>
        </authorList>
    </citation>
    <scope>IDENTIFICATION</scope>
</reference>
<evidence type="ECO:0000313" key="1">
    <source>
        <dbReference type="Proteomes" id="UP000887580"/>
    </source>
</evidence>
<evidence type="ECO:0000313" key="2">
    <source>
        <dbReference type="WBParaSite" id="PS1159_v2.g2119.t1"/>
    </source>
</evidence>
<name>A0AC35FV57_9BILA</name>
<sequence length="89" mass="10041">EEEDGDEETATHRNLQDLAESIKTNRKSARRAAKKQADQMLEASNKRFATLKAGDNVRIPLPDVDRGKTDHRNIMGVVMEENNGLFFLS</sequence>